<protein>
    <submittedName>
        <fullName evidence="1">Uncharacterized protein</fullName>
    </submittedName>
</protein>
<reference evidence="1" key="1">
    <citation type="journal article" date="2014" name="Int. J. Syst. Evol. Microbiol.">
        <title>Complete genome sequence of Corynebacterium casei LMG S-19264T (=DSM 44701T), isolated from a smear-ripened cheese.</title>
        <authorList>
            <consortium name="US DOE Joint Genome Institute (JGI-PGF)"/>
            <person name="Walter F."/>
            <person name="Albersmeier A."/>
            <person name="Kalinowski J."/>
            <person name="Ruckert C."/>
        </authorList>
    </citation>
    <scope>NUCLEOTIDE SEQUENCE</scope>
    <source>
        <strain evidence="1">JCM 3313</strain>
    </source>
</reference>
<dbReference type="Proteomes" id="UP000639606">
    <property type="component" value="Unassembled WGS sequence"/>
</dbReference>
<reference evidence="1" key="2">
    <citation type="submission" date="2020-09" db="EMBL/GenBank/DDBJ databases">
        <authorList>
            <person name="Sun Q."/>
            <person name="Ohkuma M."/>
        </authorList>
    </citation>
    <scope>NUCLEOTIDE SEQUENCE</scope>
    <source>
        <strain evidence="1">JCM 3313</strain>
    </source>
</reference>
<dbReference type="AlphaFoldDB" id="A0A918ANS2"/>
<organism evidence="1 2">
    <name type="scientific">Saccharothrix coeruleofusca</name>
    <dbReference type="NCBI Taxonomy" id="33919"/>
    <lineage>
        <taxon>Bacteria</taxon>
        <taxon>Bacillati</taxon>
        <taxon>Actinomycetota</taxon>
        <taxon>Actinomycetes</taxon>
        <taxon>Pseudonocardiales</taxon>
        <taxon>Pseudonocardiaceae</taxon>
        <taxon>Saccharothrix</taxon>
    </lineage>
</organism>
<evidence type="ECO:0000313" key="1">
    <source>
        <dbReference type="EMBL" id="GGP54912.1"/>
    </source>
</evidence>
<keyword evidence="2" id="KW-1185">Reference proteome</keyword>
<evidence type="ECO:0000313" key="2">
    <source>
        <dbReference type="Proteomes" id="UP000639606"/>
    </source>
</evidence>
<name>A0A918ANS2_9PSEU</name>
<comment type="caution">
    <text evidence="1">The sequence shown here is derived from an EMBL/GenBank/DDBJ whole genome shotgun (WGS) entry which is preliminary data.</text>
</comment>
<proteinExistence type="predicted"/>
<dbReference type="EMBL" id="BMRG01000004">
    <property type="protein sequence ID" value="GGP54912.1"/>
    <property type="molecule type" value="Genomic_DNA"/>
</dbReference>
<gene>
    <name evidence="1" type="ORF">GCM10010185_29290</name>
</gene>
<accession>A0A918ANS2</accession>
<sequence>MAGVGAAVALARRLTSHTADGHKKGREEHWLAVTAYRPLDQVTGAASLPEPLERLRDRIEVRFRPAPGDKGTELLARPIGEEVSREELRIALRQAKSLLETGLVVQPDTTGTTHPGPAGKVLQLVIGKSKGEGRL</sequence>